<gene>
    <name evidence="1" type="ORF">FOQG_16148</name>
</gene>
<organism evidence="1 2">
    <name type="scientific">Fusarium oxysporum f. sp. raphani 54005</name>
    <dbReference type="NCBI Taxonomy" id="1089458"/>
    <lineage>
        <taxon>Eukaryota</taxon>
        <taxon>Fungi</taxon>
        <taxon>Dikarya</taxon>
        <taxon>Ascomycota</taxon>
        <taxon>Pezizomycotina</taxon>
        <taxon>Sordariomycetes</taxon>
        <taxon>Hypocreomycetidae</taxon>
        <taxon>Hypocreales</taxon>
        <taxon>Nectriaceae</taxon>
        <taxon>Fusarium</taxon>
        <taxon>Fusarium oxysporum species complex</taxon>
    </lineage>
</organism>
<keyword evidence="2" id="KW-1185">Reference proteome</keyword>
<dbReference type="EMBL" id="JH658476">
    <property type="protein sequence ID" value="EXK79198.1"/>
    <property type="molecule type" value="Genomic_DNA"/>
</dbReference>
<proteinExistence type="predicted"/>
<dbReference type="Proteomes" id="UP000030663">
    <property type="component" value="Unassembled WGS sequence"/>
</dbReference>
<protein>
    <submittedName>
        <fullName evidence="1">Uncharacterized protein</fullName>
    </submittedName>
</protein>
<accession>X0BK09</accession>
<evidence type="ECO:0000313" key="2">
    <source>
        <dbReference type="Proteomes" id="UP000030663"/>
    </source>
</evidence>
<sequence>MRCIALLALHTPLLQSYWRRVSTLHISFSTIGAFSII</sequence>
<dbReference type="AlphaFoldDB" id="X0BK09"/>
<dbReference type="HOGENOM" id="CLU_3351186_0_0_1"/>
<name>X0BK09_FUSOX</name>
<evidence type="ECO:0000313" key="1">
    <source>
        <dbReference type="EMBL" id="EXK79198.1"/>
    </source>
</evidence>
<reference evidence="1 2" key="1">
    <citation type="submission" date="2011-11" db="EMBL/GenBank/DDBJ databases">
        <title>The Genome Sequence of Fusarium oxysporum PHW815.</title>
        <authorList>
            <consortium name="The Broad Institute Genome Sequencing Platform"/>
            <person name="Ma L.-J."/>
            <person name="Gale L.R."/>
            <person name="Schwartz D.C."/>
            <person name="Zhou S."/>
            <person name="Corby-Kistler H."/>
            <person name="Young S.K."/>
            <person name="Zeng Q."/>
            <person name="Gargeya S."/>
            <person name="Fitzgerald M."/>
            <person name="Haas B."/>
            <person name="Abouelleil A."/>
            <person name="Alvarado L."/>
            <person name="Arachchi H.M."/>
            <person name="Berlin A."/>
            <person name="Brown A."/>
            <person name="Chapman S.B."/>
            <person name="Chen Z."/>
            <person name="Dunbar C."/>
            <person name="Freedman E."/>
            <person name="Gearin G."/>
            <person name="Goldberg J."/>
            <person name="Griggs A."/>
            <person name="Gujja S."/>
            <person name="Heiman D."/>
            <person name="Howarth C."/>
            <person name="Larson L."/>
            <person name="Lui A."/>
            <person name="MacDonald P.J.P."/>
            <person name="Montmayeur A."/>
            <person name="Murphy C."/>
            <person name="Neiman D."/>
            <person name="Pearson M."/>
            <person name="Priest M."/>
            <person name="Roberts A."/>
            <person name="Saif S."/>
            <person name="Shea T."/>
            <person name="Shenoy N."/>
            <person name="Sisk P."/>
            <person name="Stolte C."/>
            <person name="Sykes S."/>
            <person name="Wortman J."/>
            <person name="Nusbaum C."/>
            <person name="Birren B."/>
        </authorList>
    </citation>
    <scope>NUCLEOTIDE SEQUENCE [LARGE SCALE GENOMIC DNA]</scope>
    <source>
        <strain evidence="1 2">54005</strain>
    </source>
</reference>